<evidence type="ECO:0000256" key="2">
    <source>
        <dbReference type="SAM" id="MobiDB-lite"/>
    </source>
</evidence>
<reference evidence="3 4" key="1">
    <citation type="submission" date="2014-12" db="EMBL/GenBank/DDBJ databases">
        <title>Draft genome sequence of Terrisporobacter sp. 08-306576, isolated from the blood culture of a bacteremia patient.</title>
        <authorList>
            <person name="Lund L.C."/>
            <person name="Sydenham T.V."/>
            <person name="Hogh S.V."/>
            <person name="Skov M.N."/>
            <person name="Kemp M."/>
            <person name="Justesen U.S."/>
        </authorList>
    </citation>
    <scope>NUCLEOTIDE SEQUENCE [LARGE SCALE GENOMIC DNA]</scope>
    <source>
        <strain evidence="3 4">08-306576</strain>
    </source>
</reference>
<accession>A0A0B3VWS8</accession>
<dbReference type="Pfam" id="PF03780">
    <property type="entry name" value="Asp23"/>
    <property type="match status" value="1"/>
</dbReference>
<dbReference type="Proteomes" id="UP000031189">
    <property type="component" value="Unassembled WGS sequence"/>
</dbReference>
<dbReference type="InterPro" id="IPR005531">
    <property type="entry name" value="Asp23"/>
</dbReference>
<dbReference type="PANTHER" id="PTHR34297">
    <property type="entry name" value="HYPOTHETICAL CYTOSOLIC PROTEIN-RELATED"/>
    <property type="match status" value="1"/>
</dbReference>
<gene>
    <name evidence="3" type="ORF">QX51_09345</name>
</gene>
<evidence type="ECO:0000256" key="1">
    <source>
        <dbReference type="ARBA" id="ARBA00005721"/>
    </source>
</evidence>
<sequence>MENNNNLGQVKISNDVIVTIAGLAALEVEGVETITSLTDKLLKNNGVKIQIEDGKVTLDVVITVEYGMSIPDVSSKVQENVKNTVETMTGLEVSQVNIQVQEISFKKEREEKELAKQAKKEEAKLAKQAKKEEARQTTK</sequence>
<dbReference type="AlphaFoldDB" id="A0A0B3VWS8"/>
<dbReference type="STRING" id="1577792.QX51_09345"/>
<protein>
    <recommendedName>
        <fullName evidence="5">Alkaline-shock protein</fullName>
    </recommendedName>
</protein>
<feature type="region of interest" description="Disordered" evidence="2">
    <location>
        <begin position="116"/>
        <end position="139"/>
    </location>
</feature>
<keyword evidence="4" id="KW-1185">Reference proteome</keyword>
<dbReference type="PANTHER" id="PTHR34297:SF1">
    <property type="entry name" value="ASP23_GLS24 FAMILY ENVELOPE STRESS RESPONSE PROTEIN"/>
    <property type="match status" value="1"/>
</dbReference>
<evidence type="ECO:0000313" key="3">
    <source>
        <dbReference type="EMBL" id="KHS57233.1"/>
    </source>
</evidence>
<comment type="caution">
    <text evidence="3">The sequence shown here is derived from an EMBL/GenBank/DDBJ whole genome shotgun (WGS) entry which is preliminary data.</text>
</comment>
<proteinExistence type="inferred from homology"/>
<comment type="similarity">
    <text evidence="1">Belongs to the asp23 family.</text>
</comment>
<name>A0A0B3VWS8_9FIRM</name>
<dbReference type="OrthoDB" id="9793465at2"/>
<evidence type="ECO:0008006" key="5">
    <source>
        <dbReference type="Google" id="ProtNLM"/>
    </source>
</evidence>
<dbReference type="RefSeq" id="WP_039679647.1">
    <property type="nucleotide sequence ID" value="NZ_JAWGXO010000001.1"/>
</dbReference>
<dbReference type="EMBL" id="JWHR01000086">
    <property type="protein sequence ID" value="KHS57233.1"/>
    <property type="molecule type" value="Genomic_DNA"/>
</dbReference>
<evidence type="ECO:0000313" key="4">
    <source>
        <dbReference type="Proteomes" id="UP000031189"/>
    </source>
</evidence>
<organism evidence="3 4">
    <name type="scientific">Terrisporobacter othiniensis</name>
    <dbReference type="NCBI Taxonomy" id="1577792"/>
    <lineage>
        <taxon>Bacteria</taxon>
        <taxon>Bacillati</taxon>
        <taxon>Bacillota</taxon>
        <taxon>Clostridia</taxon>
        <taxon>Peptostreptococcales</taxon>
        <taxon>Peptostreptococcaceae</taxon>
        <taxon>Terrisporobacter</taxon>
    </lineage>
</organism>